<sequence length="476" mass="55088">MRKRKKDIKERQLQINLVGECSEDGCEVSEAAVHRLKHGAVSPAWVSACERERTLTLGIMEQIASLPNLQKAYRMVMRNGGSGGVDGMDMKGLRKWGRSNMMWLQEQLLSGTYQPQPVRCVSIPKPQGGERLLGIPTLIDRMVQQAIHQIISPRYERVFSEASYGFRPRRSAHDTLLKAGEYVKSGRNWVVDLDLEKFFDRVNHHRLMWLLSTRIGDGLLLQLIHKMLKCGMLEGGLLHQRMEGTPQGGPLSPLLSNIVLDELDKELERRGYHYVRYADDVKIFATSEWQAGRIMERIAEWIEEKLKLKVNRSKSRVCRSYELTFLGHRILLDGTLGLGEGSEERLKAKLKKMTSRRRGVSIAQMVKELREVTRGWLIYYRGARMQKKLEKIGGWLRRRLRCFRLKQCKRPIGIVRFLCKEGIEKTLAWKLALSGKGWWRLSNSPASNMAMNKEWFARLGFQSLTDYYEQVKRFKL</sequence>
<evidence type="ECO:0000259" key="10">
    <source>
        <dbReference type="PROSITE" id="PS50878"/>
    </source>
</evidence>
<keyword evidence="2 11" id="KW-0808">Transferase</keyword>
<evidence type="ECO:0000313" key="11">
    <source>
        <dbReference type="EMBL" id="MCU7551952.1"/>
    </source>
</evidence>
<dbReference type="PANTHER" id="PTHR34047">
    <property type="entry name" value="NUCLEAR INTRON MATURASE 1, MITOCHONDRIAL-RELATED"/>
    <property type="match status" value="1"/>
</dbReference>
<reference evidence="11" key="1">
    <citation type="submission" date="2022-09" db="EMBL/GenBank/DDBJ databases">
        <authorList>
            <person name="Yuan C."/>
            <person name="Ke Z."/>
        </authorList>
    </citation>
    <scope>NUCLEOTIDE SEQUENCE</scope>
    <source>
        <strain evidence="11">LB-8</strain>
    </source>
</reference>
<name>A0A9X2XZT8_9BACT</name>
<dbReference type="InterPro" id="IPR051083">
    <property type="entry name" value="GrpII_Intron_Splice-Mob/Def"/>
</dbReference>
<dbReference type="Pfam" id="PF00078">
    <property type="entry name" value="RVT_1"/>
    <property type="match status" value="1"/>
</dbReference>
<dbReference type="Proteomes" id="UP001155483">
    <property type="component" value="Unassembled WGS sequence"/>
</dbReference>
<feature type="domain" description="Reverse transcriptase" evidence="10">
    <location>
        <begin position="104"/>
        <end position="330"/>
    </location>
</feature>
<dbReference type="GO" id="GO:0003723">
    <property type="term" value="F:RNA binding"/>
    <property type="evidence" value="ECO:0007669"/>
    <property type="project" value="InterPro"/>
</dbReference>
<keyword evidence="3 11" id="KW-0548">Nucleotidyltransferase</keyword>
<dbReference type="InterPro" id="IPR043128">
    <property type="entry name" value="Rev_trsase/Diguanyl_cyclase"/>
</dbReference>
<dbReference type="RefSeq" id="WP_279299389.1">
    <property type="nucleotide sequence ID" value="NZ_JAOTIF010000026.1"/>
</dbReference>
<dbReference type="PROSITE" id="PS50878">
    <property type="entry name" value="RT_POL"/>
    <property type="match status" value="1"/>
</dbReference>
<evidence type="ECO:0000256" key="1">
    <source>
        <dbReference type="ARBA" id="ARBA00012493"/>
    </source>
</evidence>
<dbReference type="NCBIfam" id="TIGR04416">
    <property type="entry name" value="group_II_RT_mat"/>
    <property type="match status" value="1"/>
</dbReference>
<evidence type="ECO:0000256" key="6">
    <source>
        <dbReference type="ARBA" id="ARBA00022918"/>
    </source>
</evidence>
<keyword evidence="7" id="KW-0051">Antiviral defense</keyword>
<evidence type="ECO:0000256" key="8">
    <source>
        <dbReference type="ARBA" id="ARBA00034120"/>
    </source>
</evidence>
<evidence type="ECO:0000313" key="12">
    <source>
        <dbReference type="Proteomes" id="UP001155483"/>
    </source>
</evidence>
<dbReference type="Gene3D" id="3.30.70.270">
    <property type="match status" value="1"/>
</dbReference>
<dbReference type="InterPro" id="IPR030931">
    <property type="entry name" value="Group_II_RT_mat"/>
</dbReference>
<dbReference type="InterPro" id="IPR013597">
    <property type="entry name" value="Mat_intron_G2"/>
</dbReference>
<comment type="catalytic activity">
    <reaction evidence="9">
        <text>DNA(n) + a 2'-deoxyribonucleoside 5'-triphosphate = DNA(n+1) + diphosphate</text>
        <dbReference type="Rhea" id="RHEA:22508"/>
        <dbReference type="Rhea" id="RHEA-COMP:17339"/>
        <dbReference type="Rhea" id="RHEA-COMP:17340"/>
        <dbReference type="ChEBI" id="CHEBI:33019"/>
        <dbReference type="ChEBI" id="CHEBI:61560"/>
        <dbReference type="ChEBI" id="CHEBI:173112"/>
        <dbReference type="EC" id="2.7.7.49"/>
    </reaction>
</comment>
<dbReference type="EMBL" id="JAOTIF010000026">
    <property type="protein sequence ID" value="MCU7551952.1"/>
    <property type="molecule type" value="Genomic_DNA"/>
</dbReference>
<proteinExistence type="inferred from homology"/>
<organism evidence="11 12">
    <name type="scientific">Paraflavisolibacter caeni</name>
    <dbReference type="NCBI Taxonomy" id="2982496"/>
    <lineage>
        <taxon>Bacteria</taxon>
        <taxon>Pseudomonadati</taxon>
        <taxon>Bacteroidota</taxon>
        <taxon>Chitinophagia</taxon>
        <taxon>Chitinophagales</taxon>
        <taxon>Chitinophagaceae</taxon>
        <taxon>Paraflavisolibacter</taxon>
    </lineage>
</organism>
<evidence type="ECO:0000256" key="7">
    <source>
        <dbReference type="ARBA" id="ARBA00023118"/>
    </source>
</evidence>
<keyword evidence="12" id="KW-1185">Reference proteome</keyword>
<accession>A0A9X2XZT8</accession>
<dbReference type="Pfam" id="PF08388">
    <property type="entry name" value="GIIM"/>
    <property type="match status" value="1"/>
</dbReference>
<evidence type="ECO:0000256" key="3">
    <source>
        <dbReference type="ARBA" id="ARBA00022695"/>
    </source>
</evidence>
<dbReference type="SUPFAM" id="SSF56672">
    <property type="entry name" value="DNA/RNA polymerases"/>
    <property type="match status" value="1"/>
</dbReference>
<dbReference type="GO" id="GO:0051607">
    <property type="term" value="P:defense response to virus"/>
    <property type="evidence" value="ECO:0007669"/>
    <property type="project" value="UniProtKB-KW"/>
</dbReference>
<evidence type="ECO:0000256" key="4">
    <source>
        <dbReference type="ARBA" id="ARBA00022723"/>
    </source>
</evidence>
<comment type="similarity">
    <text evidence="8">Belongs to the bacterial reverse transcriptase family.</text>
</comment>
<dbReference type="CDD" id="cd01651">
    <property type="entry name" value="RT_G2_intron"/>
    <property type="match status" value="1"/>
</dbReference>
<keyword evidence="6 11" id="KW-0695">RNA-directed DNA polymerase</keyword>
<dbReference type="EC" id="2.7.7.49" evidence="1"/>
<keyword evidence="4" id="KW-0479">Metal-binding</keyword>
<keyword evidence="5" id="KW-0460">Magnesium</keyword>
<evidence type="ECO:0000256" key="2">
    <source>
        <dbReference type="ARBA" id="ARBA00022679"/>
    </source>
</evidence>
<dbReference type="PANTHER" id="PTHR34047:SF8">
    <property type="entry name" value="PROTEIN YKFC"/>
    <property type="match status" value="1"/>
</dbReference>
<evidence type="ECO:0000256" key="9">
    <source>
        <dbReference type="ARBA" id="ARBA00048173"/>
    </source>
</evidence>
<dbReference type="InterPro" id="IPR043502">
    <property type="entry name" value="DNA/RNA_pol_sf"/>
</dbReference>
<dbReference type="InterPro" id="IPR000123">
    <property type="entry name" value="Reverse_transcriptase_msDNA"/>
</dbReference>
<evidence type="ECO:0000256" key="5">
    <source>
        <dbReference type="ARBA" id="ARBA00022842"/>
    </source>
</evidence>
<comment type="caution">
    <text evidence="11">The sequence shown here is derived from an EMBL/GenBank/DDBJ whole genome shotgun (WGS) entry which is preliminary data.</text>
</comment>
<reference evidence="11" key="2">
    <citation type="submission" date="2023-04" db="EMBL/GenBank/DDBJ databases">
        <title>Paracnuella aquatica gen. nov., sp. nov., a member of the family Chitinophagaceae isolated from a hot spring.</title>
        <authorList>
            <person name="Wang C."/>
        </authorList>
    </citation>
    <scope>NUCLEOTIDE SEQUENCE</scope>
    <source>
        <strain evidence="11">LB-8</strain>
    </source>
</reference>
<dbReference type="InterPro" id="IPR000477">
    <property type="entry name" value="RT_dom"/>
</dbReference>
<dbReference type="PRINTS" id="PR00866">
    <property type="entry name" value="RNADNAPOLMS"/>
</dbReference>
<dbReference type="GO" id="GO:0046872">
    <property type="term" value="F:metal ion binding"/>
    <property type="evidence" value="ECO:0007669"/>
    <property type="project" value="UniProtKB-KW"/>
</dbReference>
<gene>
    <name evidence="11" type="primary">ltrA</name>
    <name evidence="11" type="ORF">OCK74_22725</name>
</gene>
<dbReference type="GO" id="GO:0003964">
    <property type="term" value="F:RNA-directed DNA polymerase activity"/>
    <property type="evidence" value="ECO:0007669"/>
    <property type="project" value="UniProtKB-KW"/>
</dbReference>
<dbReference type="AlphaFoldDB" id="A0A9X2XZT8"/>
<protein>
    <recommendedName>
        <fullName evidence="1">RNA-directed DNA polymerase</fullName>
        <ecNumber evidence="1">2.7.7.49</ecNumber>
    </recommendedName>
</protein>